<dbReference type="AlphaFoldDB" id="A0A381Y612"/>
<sequence length="246" mass="28617">MKYQYFIIFIGFLFTFNIYGNDLALEYVDIAGIQFKVIKNGESNRRFIWIHGDEKTAAMLLKRHLKDNYGTAFLIENNKREVYINGYMMDPNRIFSKAGVEKNLIKFNGNISKTAVDQMVDLIANDKGKFFDRITPPNGGLLIALHNNLHEYSIDDEIPFSTEISLKNSEHPHHHNFFICTNRDDYNLLSKSPYNVVLQETDPEEDNGSLSWFANRKGVRFINIETRLGYLSTQTKMLQYIEDHLD</sequence>
<dbReference type="EMBL" id="UINC01017485">
    <property type="protein sequence ID" value="SVA72546.1"/>
    <property type="molecule type" value="Genomic_DNA"/>
</dbReference>
<reference evidence="1" key="1">
    <citation type="submission" date="2018-05" db="EMBL/GenBank/DDBJ databases">
        <authorList>
            <person name="Lanie J.A."/>
            <person name="Ng W.-L."/>
            <person name="Kazmierczak K.M."/>
            <person name="Andrzejewski T.M."/>
            <person name="Davidsen T.M."/>
            <person name="Wayne K.J."/>
            <person name="Tettelin H."/>
            <person name="Glass J.I."/>
            <person name="Rusch D."/>
            <person name="Podicherti R."/>
            <person name="Tsui H.-C.T."/>
            <person name="Winkler M.E."/>
        </authorList>
    </citation>
    <scope>NUCLEOTIDE SEQUENCE</scope>
</reference>
<protein>
    <submittedName>
        <fullName evidence="1">Uncharacterized protein</fullName>
    </submittedName>
</protein>
<proteinExistence type="predicted"/>
<name>A0A381Y612_9ZZZZ</name>
<organism evidence="1">
    <name type="scientific">marine metagenome</name>
    <dbReference type="NCBI Taxonomy" id="408172"/>
    <lineage>
        <taxon>unclassified sequences</taxon>
        <taxon>metagenomes</taxon>
        <taxon>ecological metagenomes</taxon>
    </lineage>
</organism>
<accession>A0A381Y612</accession>
<evidence type="ECO:0000313" key="1">
    <source>
        <dbReference type="EMBL" id="SVA72546.1"/>
    </source>
</evidence>
<gene>
    <name evidence="1" type="ORF">METZ01_LOCUS125400</name>
</gene>